<comment type="subcellular location">
    <subcellularLocation>
        <location evidence="1">Cell membrane</location>
        <topology evidence="1">Multi-pass membrane protein</topology>
    </subcellularLocation>
</comment>
<dbReference type="InterPro" id="IPR050445">
    <property type="entry name" value="Bact_polysacc_biosynth/exp"/>
</dbReference>
<protein>
    <recommendedName>
        <fullName evidence="12">Capsular biosynthesis protein</fullName>
    </recommendedName>
</protein>
<evidence type="ECO:0000256" key="3">
    <source>
        <dbReference type="ARBA" id="ARBA00022475"/>
    </source>
</evidence>
<name>A0A0Q3QK79_9BACI</name>
<evidence type="ECO:0000256" key="1">
    <source>
        <dbReference type="ARBA" id="ARBA00004651"/>
    </source>
</evidence>
<feature type="domain" description="Polysaccharide chain length determinant N-terminal" evidence="8">
    <location>
        <begin position="3"/>
        <end position="93"/>
    </location>
</feature>
<dbReference type="GO" id="GO:0005886">
    <property type="term" value="C:plasma membrane"/>
    <property type="evidence" value="ECO:0007669"/>
    <property type="project" value="UniProtKB-SubCell"/>
</dbReference>
<dbReference type="EMBL" id="LJIX01000006">
    <property type="protein sequence ID" value="KQL17968.1"/>
    <property type="molecule type" value="Genomic_DNA"/>
</dbReference>
<dbReference type="PATRIC" id="fig|1637975.4.peg.617"/>
<dbReference type="PANTHER" id="PTHR32309">
    <property type="entry name" value="TYROSINE-PROTEIN KINASE"/>
    <property type="match status" value="1"/>
</dbReference>
<evidence type="ECO:0000256" key="6">
    <source>
        <dbReference type="ARBA" id="ARBA00023136"/>
    </source>
</evidence>
<dbReference type="Proteomes" id="UP000050996">
    <property type="component" value="Unassembled WGS sequence"/>
</dbReference>
<evidence type="ECO:0008006" key="12">
    <source>
        <dbReference type="Google" id="ProtNLM"/>
    </source>
</evidence>
<reference evidence="10 11" key="1">
    <citation type="submission" date="2015-09" db="EMBL/GenBank/DDBJ databases">
        <title>Genome sequencing project for genomic taxonomy and phylogenomics of Bacillus-like bacteria.</title>
        <authorList>
            <person name="Liu B."/>
            <person name="Wang J."/>
            <person name="Zhu Y."/>
            <person name="Liu G."/>
            <person name="Chen Q."/>
            <person name="Chen Z."/>
            <person name="Lan J."/>
            <person name="Che J."/>
            <person name="Ge C."/>
            <person name="Shi H."/>
            <person name="Pan Z."/>
            <person name="Liu X."/>
        </authorList>
    </citation>
    <scope>NUCLEOTIDE SEQUENCE [LARGE SCALE GENOMIC DNA]</scope>
    <source>
        <strain evidence="10 11">FJAT-18043</strain>
    </source>
</reference>
<evidence type="ECO:0000259" key="8">
    <source>
        <dbReference type="Pfam" id="PF02706"/>
    </source>
</evidence>
<dbReference type="STRING" id="1637975.AN957_04650"/>
<evidence type="ECO:0000259" key="9">
    <source>
        <dbReference type="Pfam" id="PF13807"/>
    </source>
</evidence>
<comment type="caution">
    <text evidence="10">The sequence shown here is derived from an EMBL/GenBank/DDBJ whole genome shotgun (WGS) entry which is preliminary data.</text>
</comment>
<evidence type="ECO:0000256" key="5">
    <source>
        <dbReference type="ARBA" id="ARBA00022989"/>
    </source>
</evidence>
<evidence type="ECO:0000313" key="11">
    <source>
        <dbReference type="Proteomes" id="UP000050996"/>
    </source>
</evidence>
<evidence type="ECO:0000256" key="4">
    <source>
        <dbReference type="ARBA" id="ARBA00022692"/>
    </source>
</evidence>
<dbReference type="AlphaFoldDB" id="A0A0Q3QK79"/>
<organism evidence="10 11">
    <name type="scientific">Cytobacillus solani</name>
    <dbReference type="NCBI Taxonomy" id="1637975"/>
    <lineage>
        <taxon>Bacteria</taxon>
        <taxon>Bacillati</taxon>
        <taxon>Bacillota</taxon>
        <taxon>Bacilli</taxon>
        <taxon>Bacillales</taxon>
        <taxon>Bacillaceae</taxon>
        <taxon>Cytobacillus</taxon>
    </lineage>
</organism>
<keyword evidence="11" id="KW-1185">Reference proteome</keyword>
<dbReference type="Pfam" id="PF13807">
    <property type="entry name" value="GNVR"/>
    <property type="match status" value="1"/>
</dbReference>
<feature type="domain" description="Tyrosine-protein kinase G-rich" evidence="9">
    <location>
        <begin position="138"/>
        <end position="191"/>
    </location>
</feature>
<accession>A0A0Q3QK79</accession>
<dbReference type="Pfam" id="PF02706">
    <property type="entry name" value="Wzz"/>
    <property type="match status" value="1"/>
</dbReference>
<sequence length="248" mass="27859">MEDTVSIKDIMKIMLKRWKLIIFITFLFTSIVGVISFYFITPVYYASTQLLVNQRNSDNQLDFTRLQSNVELINTYRLIIKSPIILDKVIKELKLEQSEGELYESINVKSFEGSQIILIEVENSNPDRAVDIANSIASNFQQEIKNIMSVDNVSILTKAKSKEEPLPIKPKPIVNIAIGIVIGIMVGIGLSCLFEFLDKTIKTSDDIDEHLGIPVLGLIPKMPRGTGKGMVSKKNNVLQKAKEDSVEI</sequence>
<keyword evidence="6 7" id="KW-0472">Membrane</keyword>
<keyword evidence="4 7" id="KW-0812">Transmembrane</keyword>
<evidence type="ECO:0000256" key="7">
    <source>
        <dbReference type="SAM" id="Phobius"/>
    </source>
</evidence>
<evidence type="ECO:0000313" key="10">
    <source>
        <dbReference type="EMBL" id="KQL17968.1"/>
    </source>
</evidence>
<comment type="similarity">
    <text evidence="2">Belongs to the CpsC/CapA family.</text>
</comment>
<dbReference type="GO" id="GO:0004713">
    <property type="term" value="F:protein tyrosine kinase activity"/>
    <property type="evidence" value="ECO:0007669"/>
    <property type="project" value="TreeGrafter"/>
</dbReference>
<feature type="transmembrane region" description="Helical" evidence="7">
    <location>
        <begin position="173"/>
        <end position="194"/>
    </location>
</feature>
<dbReference type="RefSeq" id="WP_075209083.1">
    <property type="nucleotide sequence ID" value="NZ_CP041305.1"/>
</dbReference>
<keyword evidence="5 7" id="KW-1133">Transmembrane helix</keyword>
<proteinExistence type="inferred from homology"/>
<feature type="transmembrane region" description="Helical" evidence="7">
    <location>
        <begin position="20"/>
        <end position="40"/>
    </location>
</feature>
<dbReference type="InterPro" id="IPR003856">
    <property type="entry name" value="LPS_length_determ_N"/>
</dbReference>
<dbReference type="PANTHER" id="PTHR32309:SF13">
    <property type="entry name" value="FERRIC ENTEROBACTIN TRANSPORT PROTEIN FEPE"/>
    <property type="match status" value="1"/>
</dbReference>
<dbReference type="InterPro" id="IPR032807">
    <property type="entry name" value="GNVR"/>
</dbReference>
<evidence type="ECO:0000256" key="2">
    <source>
        <dbReference type="ARBA" id="ARBA00006683"/>
    </source>
</evidence>
<gene>
    <name evidence="10" type="ORF">AN957_04650</name>
</gene>
<keyword evidence="3" id="KW-1003">Cell membrane</keyword>